<evidence type="ECO:0000313" key="3">
    <source>
        <dbReference type="EMBL" id="MEW9308356.1"/>
    </source>
</evidence>
<keyword evidence="1" id="KW-0812">Transmembrane</keyword>
<protein>
    <submittedName>
        <fullName evidence="3">SPW repeat protein</fullName>
    </submittedName>
</protein>
<accession>A0ABV3PRS4</accession>
<feature type="transmembrane region" description="Helical" evidence="1">
    <location>
        <begin position="94"/>
        <end position="112"/>
    </location>
</feature>
<dbReference type="Proteomes" id="UP001555786">
    <property type="component" value="Unassembled WGS sequence"/>
</dbReference>
<keyword evidence="4" id="KW-1185">Reference proteome</keyword>
<evidence type="ECO:0000259" key="2">
    <source>
        <dbReference type="Pfam" id="PF03779"/>
    </source>
</evidence>
<sequence>MISTLFSGKRVQDWLLLLLALGLFSTPWLAGFRAMEVPTWHAWVMAFLLAYLALAALSEARQWEEWVTLGLGLWLIVAPWVLRFSSDTAAERAHWLVGGLVIVISLAAEWRFRHARTS</sequence>
<keyword evidence="1" id="KW-0472">Membrane</keyword>
<proteinExistence type="predicted"/>
<dbReference type="Pfam" id="PF03779">
    <property type="entry name" value="SPW"/>
    <property type="match status" value="1"/>
</dbReference>
<evidence type="ECO:0000256" key="1">
    <source>
        <dbReference type="SAM" id="Phobius"/>
    </source>
</evidence>
<feature type="transmembrane region" description="Helical" evidence="1">
    <location>
        <begin position="40"/>
        <end position="57"/>
    </location>
</feature>
<feature type="transmembrane region" description="Helical" evidence="1">
    <location>
        <begin position="14"/>
        <end position="34"/>
    </location>
</feature>
<comment type="caution">
    <text evidence="3">The sequence shown here is derived from an EMBL/GenBank/DDBJ whole genome shotgun (WGS) entry which is preliminary data.</text>
</comment>
<dbReference type="InterPro" id="IPR005530">
    <property type="entry name" value="SPW"/>
</dbReference>
<evidence type="ECO:0000313" key="4">
    <source>
        <dbReference type="Proteomes" id="UP001555786"/>
    </source>
</evidence>
<keyword evidence="1" id="KW-1133">Transmembrane helix</keyword>
<reference evidence="3 4" key="1">
    <citation type="submission" date="2024-07" db="EMBL/GenBank/DDBJ databases">
        <title>Description of Labrys sedimenti sp. nov., isolated from a diclofenac-degrading enrichment culture.</title>
        <authorList>
            <person name="Tancsics A."/>
            <person name="Csepanyi A."/>
        </authorList>
    </citation>
    <scope>NUCLEOTIDE SEQUENCE [LARGE SCALE GENOMIC DNA]</scope>
    <source>
        <strain evidence="3 4">LMG 23578</strain>
    </source>
</reference>
<organism evidence="3 4">
    <name type="scientific">Labrys neptuniae</name>
    <dbReference type="NCBI Taxonomy" id="376174"/>
    <lineage>
        <taxon>Bacteria</taxon>
        <taxon>Pseudomonadati</taxon>
        <taxon>Pseudomonadota</taxon>
        <taxon>Alphaproteobacteria</taxon>
        <taxon>Hyphomicrobiales</taxon>
        <taxon>Xanthobacteraceae</taxon>
        <taxon>Labrys</taxon>
    </lineage>
</organism>
<feature type="transmembrane region" description="Helical" evidence="1">
    <location>
        <begin position="66"/>
        <end position="82"/>
    </location>
</feature>
<dbReference type="RefSeq" id="WP_367625450.1">
    <property type="nucleotide sequence ID" value="NZ_JBFNQD010000008.1"/>
</dbReference>
<dbReference type="EMBL" id="JBFNQD010000008">
    <property type="protein sequence ID" value="MEW9308356.1"/>
    <property type="molecule type" value="Genomic_DNA"/>
</dbReference>
<name>A0ABV3PRS4_9HYPH</name>
<feature type="domain" description="SPW repeat-containing integral membrane" evidence="2">
    <location>
        <begin position="11"/>
        <end position="106"/>
    </location>
</feature>
<gene>
    <name evidence="3" type="ORF">ABXS05_22570</name>
</gene>